<keyword evidence="1 6" id="KW-0378">Hydrolase</keyword>
<dbReference type="GO" id="GO:0004565">
    <property type="term" value="F:beta-galactosidase activity"/>
    <property type="evidence" value="ECO:0007669"/>
    <property type="project" value="UniProtKB-EC"/>
</dbReference>
<dbReference type="InterPro" id="IPR013529">
    <property type="entry name" value="Glyco_hydro_42_N"/>
</dbReference>
<accession>A0ABV7HNN4</accession>
<dbReference type="Pfam" id="PF02449">
    <property type="entry name" value="Glyco_hydro_42"/>
    <property type="match status" value="1"/>
</dbReference>
<keyword evidence="7" id="KW-1185">Reference proteome</keyword>
<dbReference type="InterPro" id="IPR040669">
    <property type="entry name" value="Agarase_CBM"/>
</dbReference>
<dbReference type="InterPro" id="IPR017853">
    <property type="entry name" value="GH"/>
</dbReference>
<evidence type="ECO:0000313" key="7">
    <source>
        <dbReference type="Proteomes" id="UP001595548"/>
    </source>
</evidence>
<dbReference type="EMBL" id="JBHRTL010000006">
    <property type="protein sequence ID" value="MFC3155493.1"/>
    <property type="molecule type" value="Genomic_DNA"/>
</dbReference>
<evidence type="ECO:0000256" key="2">
    <source>
        <dbReference type="ARBA" id="ARBA00023295"/>
    </source>
</evidence>
<feature type="chain" id="PRO_5046437827" evidence="3">
    <location>
        <begin position="28"/>
        <end position="764"/>
    </location>
</feature>
<name>A0ABV7HNN4_9GAMM</name>
<evidence type="ECO:0000259" key="4">
    <source>
        <dbReference type="Pfam" id="PF02449"/>
    </source>
</evidence>
<comment type="caution">
    <text evidence="6">The sequence shown here is derived from an EMBL/GenBank/DDBJ whole genome shotgun (WGS) entry which is preliminary data.</text>
</comment>
<dbReference type="PROSITE" id="PS51257">
    <property type="entry name" value="PROKAR_LIPOPROTEIN"/>
    <property type="match status" value="1"/>
</dbReference>
<dbReference type="Gene3D" id="2.60.120.430">
    <property type="entry name" value="Galactose-binding lectin"/>
    <property type="match status" value="1"/>
</dbReference>
<dbReference type="SUPFAM" id="SSF51445">
    <property type="entry name" value="(Trans)glycosidases"/>
    <property type="match status" value="1"/>
</dbReference>
<dbReference type="RefSeq" id="WP_382416217.1">
    <property type="nucleotide sequence ID" value="NZ_AP031500.1"/>
</dbReference>
<sequence length="764" mass="85858">MFIKSRVTSLLLPLGCTLLLACSPQQAQPPSGITTLTTLYNFDHGDLPDALKITHGSVESTEKSGNGQAKITLHSKSHHSASFTLRPYSPWQWNSMGEFAFALDISNPSGQSTQLYATATDAKGHVHNRSFVVPAHSSNTYYMELRGADLSTDSGLRANPKQWQSSAAPMIWRHGTKQLDLAAINEISFTVRGLLEDKTLIIDNAQLVRANQIDPHYLTGLIDKFGQNAKQNSEYHVASKAQLIADKKAERRTLAQGSLTDRSTFSGWKDGPKLQASGYFRVAKYQNKWTLVDPEGYLFFSNGIANVRMANTSTLTGYDFDHSLIQPRSGNELTPEDSQGLNRVPDTAIKSRKVASELRADLFTWLPDYHEPLGKHYGYRRSVHSGPLTQGESYSFYRANLERKYATETQPDFMQQWRDTTVDRMLNWGFTSFGNWLDPDFYQLDRIPYFANGWIIGDFKTVSSGNDYWSPLPDPFDPEFAKRADITLKRVAKEVNNSPWCIGVFIDNEKSWGSESSLEARYGIALNTLSLPDGDSPTKARFTQWLADKYSNIESLNSAWNSNYPHWDSIVQGVQLNELNASVIADLSALTEIYASEYFRVVNAAVKRHLPNHLYMGARFADWGMTPEVRAAAAKYADVISYNYYKEGLDSDFWAFLDQLDKPAIIGEFHIGATDSGLFNPGLVHAQSQQDRATMYTAYMNSVIDNPYFVGAHWFQYLDSPVSGRAYDGENYNVGFVTVADRPYTPLVNAARTVNSELYPKRFK</sequence>
<evidence type="ECO:0000259" key="5">
    <source>
        <dbReference type="Pfam" id="PF17992"/>
    </source>
</evidence>
<evidence type="ECO:0000256" key="3">
    <source>
        <dbReference type="SAM" id="SignalP"/>
    </source>
</evidence>
<feature type="domain" description="Glycoside hydrolase family 42 N-terminal" evidence="4">
    <location>
        <begin position="481"/>
        <end position="647"/>
    </location>
</feature>
<gene>
    <name evidence="6" type="ORF">ACFOEB_09815</name>
</gene>
<feature type="signal peptide" evidence="3">
    <location>
        <begin position="1"/>
        <end position="27"/>
    </location>
</feature>
<dbReference type="Proteomes" id="UP001595548">
    <property type="component" value="Unassembled WGS sequence"/>
</dbReference>
<reference evidence="7" key="1">
    <citation type="journal article" date="2019" name="Int. J. Syst. Evol. Microbiol.">
        <title>The Global Catalogue of Microorganisms (GCM) 10K type strain sequencing project: providing services to taxonomists for standard genome sequencing and annotation.</title>
        <authorList>
            <consortium name="The Broad Institute Genomics Platform"/>
            <consortium name="The Broad Institute Genome Sequencing Center for Infectious Disease"/>
            <person name="Wu L."/>
            <person name="Ma J."/>
        </authorList>
    </citation>
    <scope>NUCLEOTIDE SEQUENCE [LARGE SCALE GENOMIC DNA]</scope>
    <source>
        <strain evidence="7">KCTC 52141</strain>
    </source>
</reference>
<keyword evidence="3" id="KW-0732">Signal</keyword>
<dbReference type="Pfam" id="PF17992">
    <property type="entry name" value="Agarase_CBM"/>
    <property type="match status" value="1"/>
</dbReference>
<evidence type="ECO:0000313" key="6">
    <source>
        <dbReference type="EMBL" id="MFC3155493.1"/>
    </source>
</evidence>
<proteinExistence type="predicted"/>
<dbReference type="EC" id="3.2.1.23" evidence="6"/>
<keyword evidence="2 6" id="KW-0326">Glycosidase</keyword>
<protein>
    <submittedName>
        <fullName evidence="6">Beta-galactosidase</fullName>
        <ecNumber evidence="6">3.2.1.23</ecNumber>
    </submittedName>
</protein>
<dbReference type="Gene3D" id="3.20.20.80">
    <property type="entry name" value="Glycosidases"/>
    <property type="match status" value="1"/>
</dbReference>
<organism evidence="6 7">
    <name type="scientific">Gilvimarinus japonicus</name>
    <dbReference type="NCBI Taxonomy" id="1796469"/>
    <lineage>
        <taxon>Bacteria</taxon>
        <taxon>Pseudomonadati</taxon>
        <taxon>Pseudomonadota</taxon>
        <taxon>Gammaproteobacteria</taxon>
        <taxon>Cellvibrionales</taxon>
        <taxon>Cellvibrionaceae</taxon>
        <taxon>Gilvimarinus</taxon>
    </lineage>
</organism>
<feature type="domain" description="Agarase CBM-like" evidence="5">
    <location>
        <begin position="42"/>
        <end position="218"/>
    </location>
</feature>
<evidence type="ECO:0000256" key="1">
    <source>
        <dbReference type="ARBA" id="ARBA00022801"/>
    </source>
</evidence>